<name>A0A1F6T415_9PROT</name>
<dbReference type="Pfam" id="PF04354">
    <property type="entry name" value="ZipA_C"/>
    <property type="match status" value="1"/>
</dbReference>
<evidence type="ECO:0000256" key="9">
    <source>
        <dbReference type="RuleBase" id="RU003613"/>
    </source>
</evidence>
<keyword evidence="1 9" id="KW-1003">Cell membrane</keyword>
<evidence type="ECO:0000256" key="5">
    <source>
        <dbReference type="ARBA" id="ARBA00022989"/>
    </source>
</evidence>
<dbReference type="Proteomes" id="UP000178379">
    <property type="component" value="Unassembled WGS sequence"/>
</dbReference>
<feature type="transmembrane region" description="Helical" evidence="11">
    <location>
        <begin position="6"/>
        <end position="23"/>
    </location>
</feature>
<comment type="function">
    <text evidence="8">Essential cell division protein that stabilizes the FtsZ protofilaments by cross-linking them and that serves as a cytoplasmic membrane anchor for the Z ring. Also required for the recruitment to the septal ring of downstream cell division proteins.</text>
</comment>
<evidence type="ECO:0000256" key="3">
    <source>
        <dbReference type="ARBA" id="ARBA00022618"/>
    </source>
</evidence>
<comment type="similarity">
    <text evidence="8">Belongs to the ZipA family.</text>
</comment>
<dbReference type="GO" id="GO:0000917">
    <property type="term" value="P:division septum assembly"/>
    <property type="evidence" value="ECO:0007669"/>
    <property type="project" value="TreeGrafter"/>
</dbReference>
<sequence>MTLQIALLLVGIVIIAVVAFTAFDRSRQQGALRRRPEGGIENPRERVSPTLGETRDQPDSGDEAVAKPSSSARTLRADATVTSARAEPARKGEAEIKLLEDVATMTLDLDHGVKRLRTPQSRATARIDEHIEFAMYLTGGAPVTRDAALGPYKQEEYRLEKPHRLLGRVADGQGWSELVTDPSRTLYRDLALTLQLVDVGGAASESELNALAQTGLKLADSLSRQTRFSAEFEPALRRAGQLHEFCEAFDVIAAINVGAADAEGLRGRLIERAAGRLGFEFSPARVFVMKSVAAEGGRDLYTLANMVEPGTFDPATWDRLVTPGVSLFMSVPLVPHPAAVFDKMADAAIAIAEEAGGRLLDQDRKPLNDQGIAVIRRQIEEIGEKMLAFGVEPGSESAQRLFAPLARGAGAPAHS</sequence>
<comment type="subcellular location">
    <subcellularLocation>
        <location evidence="9">Cell inner membrane</location>
        <topology evidence="9">Single-pass type I membrane protein</topology>
    </subcellularLocation>
</comment>
<feature type="region of interest" description="Disordered" evidence="10">
    <location>
        <begin position="28"/>
        <end position="90"/>
    </location>
</feature>
<evidence type="ECO:0000313" key="13">
    <source>
        <dbReference type="EMBL" id="OGI39816.1"/>
    </source>
</evidence>
<organism evidence="13 14">
    <name type="scientific">Candidatus Muproteobacteria bacterium RBG_16_62_13</name>
    <dbReference type="NCBI Taxonomy" id="1817756"/>
    <lineage>
        <taxon>Bacteria</taxon>
        <taxon>Pseudomonadati</taxon>
        <taxon>Pseudomonadota</taxon>
        <taxon>Candidatus Muproteobacteria</taxon>
    </lineage>
</organism>
<dbReference type="SUPFAM" id="SSF64383">
    <property type="entry name" value="Cell-division protein ZipA, C-terminal domain"/>
    <property type="match status" value="1"/>
</dbReference>
<dbReference type="PANTHER" id="PTHR38685">
    <property type="entry name" value="CELL DIVISION PROTEIN ZIPA"/>
    <property type="match status" value="1"/>
</dbReference>
<dbReference type="GO" id="GO:0032153">
    <property type="term" value="C:cell division site"/>
    <property type="evidence" value="ECO:0007669"/>
    <property type="project" value="TreeGrafter"/>
</dbReference>
<protein>
    <recommendedName>
        <fullName evidence="8">Cell division protein ZipA</fullName>
    </recommendedName>
</protein>
<dbReference type="Gene3D" id="3.30.1400.10">
    <property type="entry name" value="ZipA, C-terminal FtsZ-binding domain"/>
    <property type="match status" value="1"/>
</dbReference>
<evidence type="ECO:0000256" key="8">
    <source>
        <dbReference type="RuleBase" id="RU003612"/>
    </source>
</evidence>
<dbReference type="InterPro" id="IPR011919">
    <property type="entry name" value="Cell_div_ZipA"/>
</dbReference>
<evidence type="ECO:0000259" key="12">
    <source>
        <dbReference type="SMART" id="SM00771"/>
    </source>
</evidence>
<evidence type="ECO:0000256" key="10">
    <source>
        <dbReference type="SAM" id="MobiDB-lite"/>
    </source>
</evidence>
<evidence type="ECO:0000256" key="4">
    <source>
        <dbReference type="ARBA" id="ARBA00022692"/>
    </source>
</evidence>
<keyword evidence="7 8" id="KW-0131">Cell cycle</keyword>
<evidence type="ECO:0000256" key="7">
    <source>
        <dbReference type="ARBA" id="ARBA00023306"/>
    </source>
</evidence>
<keyword evidence="2 9" id="KW-0997">Cell inner membrane</keyword>
<evidence type="ECO:0000256" key="2">
    <source>
        <dbReference type="ARBA" id="ARBA00022519"/>
    </source>
</evidence>
<keyword evidence="6 9" id="KW-0472">Membrane</keyword>
<proteinExistence type="inferred from homology"/>
<feature type="domain" description="ZipA C-terminal FtsZ-binding" evidence="12">
    <location>
        <begin position="249"/>
        <end position="379"/>
    </location>
</feature>
<accession>A0A1F6T415</accession>
<dbReference type="SMART" id="SM00771">
    <property type="entry name" value="ZipA_C"/>
    <property type="match status" value="1"/>
</dbReference>
<reference evidence="13 14" key="1">
    <citation type="journal article" date="2016" name="Nat. Commun.">
        <title>Thousands of microbial genomes shed light on interconnected biogeochemical processes in an aquifer system.</title>
        <authorList>
            <person name="Anantharaman K."/>
            <person name="Brown C.T."/>
            <person name="Hug L.A."/>
            <person name="Sharon I."/>
            <person name="Castelle C.J."/>
            <person name="Probst A.J."/>
            <person name="Thomas B.C."/>
            <person name="Singh A."/>
            <person name="Wilkins M.J."/>
            <person name="Karaoz U."/>
            <person name="Brodie E.L."/>
            <person name="Williams K.H."/>
            <person name="Hubbard S.S."/>
            <person name="Banfield J.F."/>
        </authorList>
    </citation>
    <scope>NUCLEOTIDE SEQUENCE [LARGE SCALE GENOMIC DNA]</scope>
</reference>
<keyword evidence="4 9" id="KW-0812">Transmembrane</keyword>
<feature type="compositionally biased region" description="Basic and acidic residues" evidence="10">
    <location>
        <begin position="34"/>
        <end position="58"/>
    </location>
</feature>
<keyword evidence="5 11" id="KW-1133">Transmembrane helix</keyword>
<dbReference type="PANTHER" id="PTHR38685:SF1">
    <property type="entry name" value="CELL DIVISION PROTEIN ZIPA"/>
    <property type="match status" value="1"/>
</dbReference>
<dbReference type="InterPro" id="IPR036765">
    <property type="entry name" value="ZipA_FtsZ-bd_C_sf"/>
</dbReference>
<dbReference type="AlphaFoldDB" id="A0A1F6T415"/>
<keyword evidence="3 8" id="KW-0132">Cell division</keyword>
<evidence type="ECO:0000256" key="1">
    <source>
        <dbReference type="ARBA" id="ARBA00022475"/>
    </source>
</evidence>
<dbReference type="InterPro" id="IPR007449">
    <property type="entry name" value="ZipA_FtsZ-bd_C"/>
</dbReference>
<dbReference type="STRING" id="1817756.A2140_06860"/>
<dbReference type="EMBL" id="MFSQ01000081">
    <property type="protein sequence ID" value="OGI39816.1"/>
    <property type="molecule type" value="Genomic_DNA"/>
</dbReference>
<evidence type="ECO:0000256" key="11">
    <source>
        <dbReference type="SAM" id="Phobius"/>
    </source>
</evidence>
<dbReference type="GO" id="GO:0005886">
    <property type="term" value="C:plasma membrane"/>
    <property type="evidence" value="ECO:0007669"/>
    <property type="project" value="UniProtKB-SubCell"/>
</dbReference>
<comment type="caution">
    <text evidence="13">The sequence shown here is derived from an EMBL/GenBank/DDBJ whole genome shotgun (WGS) entry which is preliminary data.</text>
</comment>
<evidence type="ECO:0000256" key="6">
    <source>
        <dbReference type="ARBA" id="ARBA00023136"/>
    </source>
</evidence>
<evidence type="ECO:0000313" key="14">
    <source>
        <dbReference type="Proteomes" id="UP000178379"/>
    </source>
</evidence>
<gene>
    <name evidence="13" type="ORF">A2140_06860</name>
</gene>